<sequence>MAEILGTPTASSAYSVMSAEDYLQMAEHCRLAKEKATDDFIRYYLERMEHSYRVLASSEAVLTESKQAQAEMGEDRDKKGS</sequence>
<reference evidence="2" key="1">
    <citation type="journal article" date="2021" name="ISME J.">
        <title>Evolutionary origin and ecological implication of a unique nif island in free-living Bradyrhizobium lineages.</title>
        <authorList>
            <person name="Tao J."/>
        </authorList>
    </citation>
    <scope>NUCLEOTIDE SEQUENCE [LARGE SCALE GENOMIC DNA]</scope>
    <source>
        <strain evidence="2">SZCCT0434</strain>
    </source>
</reference>
<dbReference type="RefSeq" id="WP_212494486.1">
    <property type="nucleotide sequence ID" value="NZ_JAFCJH010000044.1"/>
</dbReference>
<accession>A0ABS5FSU6</accession>
<proteinExistence type="predicted"/>
<keyword evidence="2" id="KW-1185">Reference proteome</keyword>
<gene>
    <name evidence="1" type="ORF">JQ615_31165</name>
</gene>
<evidence type="ECO:0000313" key="1">
    <source>
        <dbReference type="EMBL" id="MBR0799838.1"/>
    </source>
</evidence>
<organism evidence="1 2">
    <name type="scientific">Bradyrhizobium jicamae</name>
    <dbReference type="NCBI Taxonomy" id="280332"/>
    <lineage>
        <taxon>Bacteria</taxon>
        <taxon>Pseudomonadati</taxon>
        <taxon>Pseudomonadota</taxon>
        <taxon>Alphaproteobacteria</taxon>
        <taxon>Hyphomicrobiales</taxon>
        <taxon>Nitrobacteraceae</taxon>
        <taxon>Bradyrhizobium</taxon>
    </lineage>
</organism>
<dbReference type="Proteomes" id="UP001315278">
    <property type="component" value="Unassembled WGS sequence"/>
</dbReference>
<name>A0ABS5FSU6_9BRAD</name>
<protein>
    <submittedName>
        <fullName evidence="1">Uncharacterized protein</fullName>
    </submittedName>
</protein>
<evidence type="ECO:0000313" key="2">
    <source>
        <dbReference type="Proteomes" id="UP001315278"/>
    </source>
</evidence>
<comment type="caution">
    <text evidence="1">The sequence shown here is derived from an EMBL/GenBank/DDBJ whole genome shotgun (WGS) entry which is preliminary data.</text>
</comment>
<dbReference type="EMBL" id="JAFCJH010000044">
    <property type="protein sequence ID" value="MBR0799838.1"/>
    <property type="molecule type" value="Genomic_DNA"/>
</dbReference>